<gene>
    <name evidence="10" type="ORF">OKIOD_LOCUS4673</name>
</gene>
<evidence type="ECO:0000256" key="1">
    <source>
        <dbReference type="ARBA" id="ARBA00007261"/>
    </source>
</evidence>
<dbReference type="Proteomes" id="UP001158576">
    <property type="component" value="Chromosome PAR"/>
</dbReference>
<dbReference type="Pfam" id="PF00675">
    <property type="entry name" value="Peptidase_M16"/>
    <property type="match status" value="1"/>
</dbReference>
<evidence type="ECO:0000256" key="7">
    <source>
        <dbReference type="RuleBase" id="RU004447"/>
    </source>
</evidence>
<dbReference type="InterPro" id="IPR001431">
    <property type="entry name" value="Pept_M16_Zn_BS"/>
</dbReference>
<evidence type="ECO:0000259" key="9">
    <source>
        <dbReference type="Pfam" id="PF05193"/>
    </source>
</evidence>
<dbReference type="InterPro" id="IPR011765">
    <property type="entry name" value="Pept_M16_N"/>
</dbReference>
<feature type="domain" description="Peptidase M16 C-terminal" evidence="9">
    <location>
        <begin position="165"/>
        <end position="340"/>
    </location>
</feature>
<dbReference type="PANTHER" id="PTHR43690:SF18">
    <property type="entry name" value="INSULIN-DEGRADING ENZYME-RELATED"/>
    <property type="match status" value="1"/>
</dbReference>
<dbReference type="InterPro" id="IPR050626">
    <property type="entry name" value="Peptidase_M16"/>
</dbReference>
<keyword evidence="11" id="KW-1185">Reference proteome</keyword>
<keyword evidence="6" id="KW-0482">Metalloprotease</keyword>
<evidence type="ECO:0000256" key="2">
    <source>
        <dbReference type="ARBA" id="ARBA00022670"/>
    </source>
</evidence>
<evidence type="ECO:0000313" key="10">
    <source>
        <dbReference type="EMBL" id="CAG5091540.1"/>
    </source>
</evidence>
<dbReference type="Gene3D" id="3.30.830.10">
    <property type="entry name" value="Metalloenzyme, LuxS/M16 peptidase-like"/>
    <property type="match status" value="4"/>
</dbReference>
<dbReference type="PANTHER" id="PTHR43690">
    <property type="entry name" value="NARDILYSIN"/>
    <property type="match status" value="1"/>
</dbReference>
<proteinExistence type="inferred from homology"/>
<keyword evidence="4" id="KW-0378">Hydrolase</keyword>
<sequence>MKVVLVKDDLAVKDSVSLGISVGMLEDPPDMKGMAHFLEHMVSRSSKNYPEILGYKNFVYSNGGRNNALTSLKRTLFFFDVLPGEAVLEGADRLADFIKSPKLDESLITQEIDAVNSEWLGRRQADRFKEYAVFFKLSNPKHQLSSVFIGNEESLRQNQTDAEIAQKLRKFHESYYSSNGMALVISSKNISLDTMENAVLHSFADLPDLNLPDPIFYLAFRKRDLGKIARIERISSEHKMSLIFQVQPRETDKKISPRTYITSLINEKGPKSLFQKLETEGFIDGLKANTKDYAPGIAFLLIDLRFTDKGLDFWEDVLALTFEYIEMLKRNPPSSRYWNEIVLREKLKYHSKEHVSDVSFARGIVEDLFDGKNPSFLLSGPSENDKFDRKLLKKLIQELHPRNLLISIISKLSKAKQIVSTKKAKLTTVGCAAVNSEWLGRRQADRFKEYAVFFKLSNPKHQLSSVFIGNEESLRQNQTDAEIAQKLRKFHESYYSSNGMALVISSKNISLDTMENAVLHSFADLPDLNLPDPIFYLAFRKRDLGKIARIERISSEHKMSLIFQVQPRETDKKISPRTYITSLINEKGPKSLFQKLETEGFIDGLKANTKDYAPGIAFLLIDLRFTDKGLDFWEDVLALTFEYIEMLKRNPPSSRYWNEIVLREKLKYHSKEHVSDVSFARGIVEDLLMEKSKFSSFGTFGK</sequence>
<evidence type="ECO:0000256" key="3">
    <source>
        <dbReference type="ARBA" id="ARBA00022723"/>
    </source>
</evidence>
<dbReference type="InterPro" id="IPR011249">
    <property type="entry name" value="Metalloenz_LuxS/M16"/>
</dbReference>
<evidence type="ECO:0000259" key="8">
    <source>
        <dbReference type="Pfam" id="PF00675"/>
    </source>
</evidence>
<keyword evidence="2" id="KW-0645">Protease</keyword>
<dbReference type="PROSITE" id="PS00143">
    <property type="entry name" value="INSULINASE"/>
    <property type="match status" value="1"/>
</dbReference>
<comment type="similarity">
    <text evidence="1 7">Belongs to the peptidase M16 family.</text>
</comment>
<accession>A0ABN7S370</accession>
<keyword evidence="3" id="KW-0479">Metal-binding</keyword>
<evidence type="ECO:0000256" key="5">
    <source>
        <dbReference type="ARBA" id="ARBA00022833"/>
    </source>
</evidence>
<name>A0ABN7S370_OIKDI</name>
<feature type="domain" description="Peptidase M16 N-terminal" evidence="8">
    <location>
        <begin position="3"/>
        <end position="140"/>
    </location>
</feature>
<dbReference type="InterPro" id="IPR007863">
    <property type="entry name" value="Peptidase_M16_C"/>
</dbReference>
<reference evidence="10 11" key="1">
    <citation type="submission" date="2021-04" db="EMBL/GenBank/DDBJ databases">
        <authorList>
            <person name="Bliznina A."/>
        </authorList>
    </citation>
    <scope>NUCLEOTIDE SEQUENCE [LARGE SCALE GENOMIC DNA]</scope>
</reference>
<evidence type="ECO:0000256" key="4">
    <source>
        <dbReference type="ARBA" id="ARBA00022801"/>
    </source>
</evidence>
<protein>
    <submittedName>
        <fullName evidence="10">Oidioi.mRNA.OKI2018_I69.PAR.g13115.t1.cds</fullName>
    </submittedName>
</protein>
<evidence type="ECO:0000313" key="11">
    <source>
        <dbReference type="Proteomes" id="UP001158576"/>
    </source>
</evidence>
<keyword evidence="5" id="KW-0862">Zinc</keyword>
<feature type="domain" description="Peptidase M16 C-terminal" evidence="9">
    <location>
        <begin position="484"/>
        <end position="659"/>
    </location>
</feature>
<evidence type="ECO:0000256" key="6">
    <source>
        <dbReference type="ARBA" id="ARBA00023049"/>
    </source>
</evidence>
<organism evidence="10 11">
    <name type="scientific">Oikopleura dioica</name>
    <name type="common">Tunicate</name>
    <dbReference type="NCBI Taxonomy" id="34765"/>
    <lineage>
        <taxon>Eukaryota</taxon>
        <taxon>Metazoa</taxon>
        <taxon>Chordata</taxon>
        <taxon>Tunicata</taxon>
        <taxon>Appendicularia</taxon>
        <taxon>Copelata</taxon>
        <taxon>Oikopleuridae</taxon>
        <taxon>Oikopleura</taxon>
    </lineage>
</organism>
<dbReference type="Pfam" id="PF05193">
    <property type="entry name" value="Peptidase_M16_C"/>
    <property type="match status" value="2"/>
</dbReference>
<dbReference type="SUPFAM" id="SSF63411">
    <property type="entry name" value="LuxS/MPP-like metallohydrolase"/>
    <property type="match status" value="4"/>
</dbReference>
<dbReference type="EMBL" id="OU015568">
    <property type="protein sequence ID" value="CAG5091540.1"/>
    <property type="molecule type" value="Genomic_DNA"/>
</dbReference>